<dbReference type="HOGENOM" id="CLU_242592_0_0_1"/>
<keyword evidence="6" id="KW-0819">tRNA processing</keyword>
<comment type="catalytic activity">
    <reaction evidence="2">
        <text>uridine in snRNA = pseudouridine in snRNA</text>
        <dbReference type="Rhea" id="RHEA:51124"/>
        <dbReference type="Rhea" id="RHEA-COMP:12891"/>
        <dbReference type="Rhea" id="RHEA-COMP:12892"/>
        <dbReference type="ChEBI" id="CHEBI:65314"/>
        <dbReference type="ChEBI" id="CHEBI:65315"/>
    </reaction>
</comment>
<evidence type="ECO:0000256" key="11">
    <source>
        <dbReference type="ARBA" id="ARBA00073968"/>
    </source>
</evidence>
<feature type="compositionally biased region" description="Basic and acidic residues" evidence="16">
    <location>
        <begin position="1031"/>
        <end position="1047"/>
    </location>
</feature>
<evidence type="ECO:0000256" key="8">
    <source>
        <dbReference type="ARBA" id="ARBA00023242"/>
    </source>
</evidence>
<name>S8BFZ8_DACHA</name>
<comment type="function">
    <text evidence="10">Formation of pseudouridine at positions 27 and 28 in the anticodon stem and loop of transfer RNAs; at positions 34 and 36 of intron-containing precursor tRNA(Ile) and at position 35 in the intron-containing tRNA(Tyr). Catalyzes pseudouridylation at position 44 in U2 snRNA. Also catalyzes pseudouridylation of mRNAs.</text>
</comment>
<evidence type="ECO:0000256" key="5">
    <source>
        <dbReference type="ARBA" id="ARBA00022664"/>
    </source>
</evidence>
<dbReference type="PANTHER" id="PTHR11142:SF4">
    <property type="entry name" value="PSEUDOURIDYLATE SYNTHASE 1 HOMOLOG"/>
    <property type="match status" value="1"/>
</dbReference>
<keyword evidence="5" id="KW-0507">mRNA processing</keyword>
<feature type="region of interest" description="Disordered" evidence="16">
    <location>
        <begin position="1329"/>
        <end position="1377"/>
    </location>
</feature>
<evidence type="ECO:0000256" key="6">
    <source>
        <dbReference type="ARBA" id="ARBA00022694"/>
    </source>
</evidence>
<dbReference type="Gene3D" id="3.30.70.580">
    <property type="entry name" value="Pseudouridine synthase I, catalytic domain, N-terminal subdomain"/>
    <property type="match status" value="1"/>
</dbReference>
<dbReference type="InterPro" id="IPR020103">
    <property type="entry name" value="PsdUridine_synth_cat_dom_sf"/>
</dbReference>
<dbReference type="STRING" id="1284197.S8BFZ8"/>
<feature type="domain" description="Pseudouridine synthase I TruA alpha/beta" evidence="17">
    <location>
        <begin position="1436"/>
        <end position="1541"/>
    </location>
</feature>
<dbReference type="FunFam" id="3.30.70.580:FF:000002">
    <property type="entry name" value="tRNA pseudouridine synthase"/>
    <property type="match status" value="1"/>
</dbReference>
<evidence type="ECO:0000256" key="15">
    <source>
        <dbReference type="PIRSR" id="PIRSR641708-2"/>
    </source>
</evidence>
<dbReference type="CDD" id="cd02568">
    <property type="entry name" value="PseudoU_synth_PUS1_PUS2"/>
    <property type="match status" value="1"/>
</dbReference>
<dbReference type="Pfam" id="PF13374">
    <property type="entry name" value="TPR_10"/>
    <property type="match status" value="1"/>
</dbReference>
<dbReference type="OrthoDB" id="10256309at2759"/>
<feature type="binding site" evidence="15">
    <location>
        <position position="1256"/>
    </location>
    <ligand>
        <name>substrate</name>
    </ligand>
</feature>
<dbReference type="Proteomes" id="UP000015100">
    <property type="component" value="Unassembled WGS sequence"/>
</dbReference>
<dbReference type="InterPro" id="IPR020095">
    <property type="entry name" value="PsdUridine_synth_TruA_C"/>
</dbReference>
<proteinExistence type="inferred from homology"/>
<dbReference type="InterPro" id="IPR001406">
    <property type="entry name" value="PsdUridine_synth_TruA"/>
</dbReference>
<feature type="region of interest" description="Disordered" evidence="16">
    <location>
        <begin position="151"/>
        <end position="170"/>
    </location>
</feature>
<dbReference type="eggNOG" id="KOG2553">
    <property type="taxonomic scope" value="Eukaryota"/>
</dbReference>
<evidence type="ECO:0000256" key="1">
    <source>
        <dbReference type="ARBA" id="ARBA00001166"/>
    </source>
</evidence>
<evidence type="ECO:0000256" key="12">
    <source>
        <dbReference type="ARBA" id="ARBA00079072"/>
    </source>
</evidence>
<keyword evidence="8" id="KW-0539">Nucleus</keyword>
<dbReference type="InterPro" id="IPR041708">
    <property type="entry name" value="PUS1/PUS2-like"/>
</dbReference>
<dbReference type="Gene3D" id="1.25.40.10">
    <property type="entry name" value="Tetratricopeptide repeat domain"/>
    <property type="match status" value="1"/>
</dbReference>
<dbReference type="GO" id="GO:0009982">
    <property type="term" value="F:pseudouridine synthase activity"/>
    <property type="evidence" value="ECO:0007669"/>
    <property type="project" value="InterPro"/>
</dbReference>
<dbReference type="FunFam" id="3.30.70.660:FF:000002">
    <property type="entry name" value="tRNA pseudouridine synthase"/>
    <property type="match status" value="1"/>
</dbReference>
<accession>S8BFZ8</accession>
<organism evidence="18 19">
    <name type="scientific">Dactylellina haptotyla (strain CBS 200.50)</name>
    <name type="common">Nematode-trapping fungus</name>
    <name type="synonym">Monacrosporium haptotylum</name>
    <dbReference type="NCBI Taxonomy" id="1284197"/>
    <lineage>
        <taxon>Eukaryota</taxon>
        <taxon>Fungi</taxon>
        <taxon>Dikarya</taxon>
        <taxon>Ascomycota</taxon>
        <taxon>Pezizomycotina</taxon>
        <taxon>Orbiliomycetes</taxon>
        <taxon>Orbiliales</taxon>
        <taxon>Orbiliaceae</taxon>
        <taxon>Dactylellina</taxon>
    </lineage>
</organism>
<dbReference type="GO" id="GO:0031120">
    <property type="term" value="P:snRNA pseudouridine synthesis"/>
    <property type="evidence" value="ECO:0007669"/>
    <property type="project" value="UniProtKB-ARBA"/>
</dbReference>
<evidence type="ECO:0000256" key="10">
    <source>
        <dbReference type="ARBA" id="ARBA00053072"/>
    </source>
</evidence>
<dbReference type="SUPFAM" id="SSF52540">
    <property type="entry name" value="P-loop containing nucleoside triphosphate hydrolases"/>
    <property type="match status" value="1"/>
</dbReference>
<comment type="caution">
    <text evidence="18">The sequence shown here is derived from an EMBL/GenBank/DDBJ whole genome shotgun (WGS) entry which is preliminary data.</text>
</comment>
<dbReference type="EMBL" id="AQGS01000575">
    <property type="protein sequence ID" value="EPS38213.1"/>
    <property type="molecule type" value="Genomic_DNA"/>
</dbReference>
<feature type="compositionally biased region" description="Basic and acidic residues" evidence="16">
    <location>
        <begin position="1113"/>
        <end position="1137"/>
    </location>
</feature>
<evidence type="ECO:0000313" key="19">
    <source>
        <dbReference type="Proteomes" id="UP000015100"/>
    </source>
</evidence>
<dbReference type="PANTHER" id="PTHR11142">
    <property type="entry name" value="PSEUDOURIDYLATE SYNTHASE"/>
    <property type="match status" value="1"/>
</dbReference>
<dbReference type="Gene3D" id="3.30.70.660">
    <property type="entry name" value="Pseudouridine synthase I, catalytic domain, C-terminal subdomain"/>
    <property type="match status" value="1"/>
</dbReference>
<evidence type="ECO:0000256" key="9">
    <source>
        <dbReference type="ARBA" id="ARBA00036943"/>
    </source>
</evidence>
<comment type="catalytic activity">
    <reaction evidence="9">
        <text>a uridine in tRNA = a pseudouridine in tRNA</text>
        <dbReference type="Rhea" id="RHEA:54572"/>
        <dbReference type="Rhea" id="RHEA-COMP:13339"/>
        <dbReference type="Rhea" id="RHEA-COMP:13934"/>
        <dbReference type="ChEBI" id="CHEBI:65314"/>
        <dbReference type="ChEBI" id="CHEBI:65315"/>
    </reaction>
</comment>
<dbReference type="GO" id="GO:1990481">
    <property type="term" value="P:mRNA pseudouridine synthesis"/>
    <property type="evidence" value="ECO:0007669"/>
    <property type="project" value="TreeGrafter"/>
</dbReference>
<dbReference type="GO" id="GO:0043531">
    <property type="term" value="F:ADP binding"/>
    <property type="evidence" value="ECO:0007669"/>
    <property type="project" value="InterPro"/>
</dbReference>
<dbReference type="InterPro" id="IPR011990">
    <property type="entry name" value="TPR-like_helical_dom_sf"/>
</dbReference>
<evidence type="ECO:0000256" key="2">
    <source>
        <dbReference type="ARBA" id="ARBA00001832"/>
    </source>
</evidence>
<evidence type="ECO:0000256" key="16">
    <source>
        <dbReference type="SAM" id="MobiDB-lite"/>
    </source>
</evidence>
<dbReference type="InterPro" id="IPR027417">
    <property type="entry name" value="P-loop_NTPase"/>
</dbReference>
<dbReference type="InterPro" id="IPR020094">
    <property type="entry name" value="TruA/RsuA/RluB/E/F_N"/>
</dbReference>
<reference evidence="18 19" key="1">
    <citation type="journal article" date="2013" name="PLoS Genet.">
        <title>Genomic mechanisms accounting for the adaptation to parasitism in nematode-trapping fungi.</title>
        <authorList>
            <person name="Meerupati T."/>
            <person name="Andersson K.M."/>
            <person name="Friman E."/>
            <person name="Kumar D."/>
            <person name="Tunlid A."/>
            <person name="Ahren D."/>
        </authorList>
    </citation>
    <scope>NUCLEOTIDE SEQUENCE [LARGE SCALE GENOMIC DNA]</scope>
    <source>
        <strain evidence="18 19">CBS 200.50</strain>
    </source>
</reference>
<comment type="similarity">
    <text evidence="4">Belongs to the tRNA pseudouridine synthase TruA family.</text>
</comment>
<keyword evidence="7" id="KW-0413">Isomerase</keyword>
<sequence length="1647" mass="187322">MLDKVFEDIPPRVKGQNVIYTLGKIGNHTVAVVGYYQEHGLAVSGSMAAEVLRDLPNLELGLLVGIAGGIPSRTRNIQLGDVAVAVPEGDRPGVVGYDLGKVKDDDEFELKHWQNATHPLLRSVINVIRAHNEFKFRQHLRIIEERPEFQRPRAPFSSSGSDRLSEGGLSSAAHPAVHYGTILSGNSVIKSKARRDHLRDKAVIRGISDFADSTKNDAWHPYAAITAAAYAKEVLLRLPQHSESGPSSVPTPLSASFHERARSTPFSNQDVRLANALPERWAFVGRKKELSYLERELGYPAQQPLQKSVVCFWGLSGVGKTQLAATFVCQQRSNYPEREIFWISCESQEAFEQSVIDMLKVGSSQIPTDTVHSLETSREQRMRLINLFFVELGRLEDSRWLLVIDGANALPSVNKANSTLNIHSFLGRLKRGYVLLISRRRDVVEKYHPNHEIKGLKDEDATSLLQSQINKQLIDEGGMQELVRLLKGLPLALRLAISVVSRYRYKITEYVEIWKNRGADGELLGTDETLFRSMELSLQELEMANPVAAKILTLFSFLDHRDLWYDLCFTAIEDSYPTWLSDLARQRTPFRKFYPILADLAFIELQASRKSHLLWETHPAIQVVARQRVASNEQEYVCCAISLVAAQVPRSYEENFWETIRRLEPHASQCWSYIKQGKWGPNTNLTELECLGRIFRHVGRYEEASLIFRMIENGLGLGELTVPKAEFLADISTNLGLVYTSQRTLTPDASMSIMYNKAIVHMMTGRLDEAEKSLYSAADHFAQFQTDQHGLKKKERKRLHIRILNDIGEVLLQKDLVAKATQVFHGILENEMEVLGESHPTIVSIKLNLGRAYTRLNQFAIARSFLEPVVAIYTEWWGCNHADTMRAVEELGLALMKEGEQKQAAGMPFGDTFDIFLKYQNYIFRRGMPRLLFVSHTSIHSLKSITQTAFGTRSTLLVTSHRISRFVSTGTQTGADNPPQNFHNHSQTRPKIVYEDEFLSVPRLPHITCRLSRAYYLDLVGTRPRSYKDYMEQQRQERLASDVEGDGRKKRANDDEDSGNPEKKLKHMGRNEFKRAMKKDWNERKAEAEEFGKPNSKEGGRWDRRGKHKGKKPVPEKVEKETRAPRELAEGEEKEERKPKKKVAVLIGYCGTGYKGMQLNPPTKTIEGDLFEAFVKAGAISKANSDDPKKSSLVRCARTDKGVHAAGNVISLKLIIESPTVIEDINAQLVPQIRVWDIIPTTNGFSCYQFCDSRVYEYLVPTYCFLPPHPTSYMAKRVAKAAEEEGDLEGWKSRYDDSPEFWQKVAEETKAELQRMEFPEDVIQQVLNTKAEDSEEQLPSLLDDFPDLEKRSKSTTADGAPTEEKSAEIEEDSTMVDAEPSAIEDTVPVETDADPPTIHKYSKALSTARKLQKQIITRAKRAFRIPASRLERVRKAFELYEGNHSFHNFTIQKTFKDASSKRYIKTFKVSDPIIIDDTEWLSLKVHGQSFMMHQIRKMVGMVMLTVRYGCPLERINEAYGRVVVPIPKAPALGLLLDHPVFETYNKKADLNGRGHLEFETHKEKIQEFKQKNIYDKLFMEELKLNTFHAFLSFLDNFETQEFEYLTSRGMKSLTEVHRRKTENGTKSSHDEQLDALIESGDEENMDS</sequence>
<dbReference type="SUPFAM" id="SSF55120">
    <property type="entry name" value="Pseudouridine synthase"/>
    <property type="match status" value="1"/>
</dbReference>
<dbReference type="GO" id="GO:0031119">
    <property type="term" value="P:tRNA pseudouridine synthesis"/>
    <property type="evidence" value="ECO:0007669"/>
    <property type="project" value="InterPro"/>
</dbReference>
<dbReference type="InterPro" id="IPR020097">
    <property type="entry name" value="PsdUridine_synth_TruA_a/b_dom"/>
</dbReference>
<dbReference type="SUPFAM" id="SSF53167">
    <property type="entry name" value="Purine and uridine phosphorylases"/>
    <property type="match status" value="1"/>
</dbReference>
<comment type="catalytic activity">
    <reaction evidence="1">
        <text>a uridine in mRNA = a pseudouridine in mRNA</text>
        <dbReference type="Rhea" id="RHEA:56644"/>
        <dbReference type="Rhea" id="RHEA-COMP:14658"/>
        <dbReference type="Rhea" id="RHEA-COMP:14659"/>
        <dbReference type="ChEBI" id="CHEBI:65314"/>
        <dbReference type="ChEBI" id="CHEBI:65315"/>
    </reaction>
</comment>
<dbReference type="Gene3D" id="3.40.50.1580">
    <property type="entry name" value="Nucleoside phosphorylase domain"/>
    <property type="match status" value="1"/>
</dbReference>
<dbReference type="NCBIfam" id="TIGR00071">
    <property type="entry name" value="hisT_truA"/>
    <property type="match status" value="1"/>
</dbReference>
<feature type="active site" description="Nucleophile" evidence="14">
    <location>
        <position position="1200"/>
    </location>
</feature>
<evidence type="ECO:0000313" key="18">
    <source>
        <dbReference type="EMBL" id="EPS38213.1"/>
    </source>
</evidence>
<dbReference type="Pfam" id="PF01416">
    <property type="entry name" value="PseudoU_synth_1"/>
    <property type="match status" value="1"/>
</dbReference>
<keyword evidence="19" id="KW-1185">Reference proteome</keyword>
<feature type="region of interest" description="Disordered" evidence="16">
    <location>
        <begin position="1031"/>
        <end position="1137"/>
    </location>
</feature>
<evidence type="ECO:0000256" key="7">
    <source>
        <dbReference type="ARBA" id="ARBA00023235"/>
    </source>
</evidence>
<evidence type="ECO:0000256" key="13">
    <source>
        <dbReference type="ARBA" id="ARBA00080858"/>
    </source>
</evidence>
<gene>
    <name evidence="18" type="ORF">H072_7964</name>
</gene>
<protein>
    <recommendedName>
        <fullName evidence="11">tRNA pseudouridine synthase 1</fullName>
    </recommendedName>
    <alternativeName>
        <fullName evidence="12">tRNA pseudouridylate synthase 1</fullName>
    </alternativeName>
    <alternativeName>
        <fullName evidence="13">tRNA-uridine isomerase 1</fullName>
    </alternativeName>
</protein>
<dbReference type="GO" id="GO:0006397">
    <property type="term" value="P:mRNA processing"/>
    <property type="evidence" value="ECO:0007669"/>
    <property type="project" value="UniProtKB-KW"/>
</dbReference>
<evidence type="ECO:0000256" key="4">
    <source>
        <dbReference type="ARBA" id="ARBA00009375"/>
    </source>
</evidence>
<evidence type="ECO:0000256" key="14">
    <source>
        <dbReference type="PIRSR" id="PIRSR641708-1"/>
    </source>
</evidence>
<feature type="compositionally biased region" description="Basic and acidic residues" evidence="16">
    <location>
        <begin position="1621"/>
        <end position="1632"/>
    </location>
</feature>
<feature type="compositionally biased region" description="Basic and acidic residues" evidence="16">
    <location>
        <begin position="1069"/>
        <end position="1103"/>
    </location>
</feature>
<dbReference type="SUPFAM" id="SSF48452">
    <property type="entry name" value="TPR-like"/>
    <property type="match status" value="1"/>
</dbReference>
<reference evidence="19" key="2">
    <citation type="submission" date="2013-04" db="EMBL/GenBank/DDBJ databases">
        <title>Genomic mechanisms accounting for the adaptation to parasitism in nematode-trapping fungi.</title>
        <authorList>
            <person name="Ahren D.G."/>
        </authorList>
    </citation>
    <scope>NUCLEOTIDE SEQUENCE [LARGE SCALE GENOMIC DNA]</scope>
    <source>
        <strain evidence="19">CBS 200.50</strain>
    </source>
</reference>
<feature type="region of interest" description="Disordered" evidence="16">
    <location>
        <begin position="1618"/>
        <end position="1647"/>
    </location>
</feature>
<dbReference type="GO" id="GO:0005634">
    <property type="term" value="C:nucleus"/>
    <property type="evidence" value="ECO:0007669"/>
    <property type="project" value="UniProtKB-SubCell"/>
</dbReference>
<dbReference type="InterPro" id="IPR035994">
    <property type="entry name" value="Nucleoside_phosphorylase_sf"/>
</dbReference>
<evidence type="ECO:0000256" key="3">
    <source>
        <dbReference type="ARBA" id="ARBA00004123"/>
    </source>
</evidence>
<dbReference type="Gene3D" id="3.40.50.300">
    <property type="entry name" value="P-loop containing nucleotide triphosphate hydrolases"/>
    <property type="match status" value="1"/>
</dbReference>
<comment type="subcellular location">
    <subcellularLocation>
        <location evidence="3">Nucleus</location>
    </subcellularLocation>
</comment>
<dbReference type="PRINTS" id="PR00364">
    <property type="entry name" value="DISEASERSIST"/>
</dbReference>
<dbReference type="GO" id="GO:0003723">
    <property type="term" value="F:RNA binding"/>
    <property type="evidence" value="ECO:0007669"/>
    <property type="project" value="InterPro"/>
</dbReference>
<dbReference type="GO" id="GO:0009116">
    <property type="term" value="P:nucleoside metabolic process"/>
    <property type="evidence" value="ECO:0007669"/>
    <property type="project" value="InterPro"/>
</dbReference>
<evidence type="ECO:0000259" key="17">
    <source>
        <dbReference type="Pfam" id="PF01416"/>
    </source>
</evidence>